<reference evidence="3 4" key="2">
    <citation type="submission" date="2018-11" db="EMBL/GenBank/DDBJ databases">
        <authorList>
            <consortium name="Pathogen Informatics"/>
        </authorList>
    </citation>
    <scope>NUCLEOTIDE SEQUENCE [LARGE SCALE GENOMIC DNA]</scope>
</reference>
<keyword evidence="1" id="KW-0472">Membrane</keyword>
<feature type="domain" description="GPI ethanolamine phosphate transferase 2 C-terminal" evidence="2">
    <location>
        <begin position="240"/>
        <end position="322"/>
    </location>
</feature>
<evidence type="ECO:0000259" key="2">
    <source>
        <dbReference type="Pfam" id="PF19316"/>
    </source>
</evidence>
<proteinExistence type="predicted"/>
<feature type="transmembrane region" description="Helical" evidence="1">
    <location>
        <begin position="191"/>
        <end position="212"/>
    </location>
</feature>
<dbReference type="GO" id="GO:0005789">
    <property type="term" value="C:endoplasmic reticulum membrane"/>
    <property type="evidence" value="ECO:0007669"/>
    <property type="project" value="TreeGrafter"/>
</dbReference>
<dbReference type="Pfam" id="PF19316">
    <property type="entry name" value="PIGO_PIGG"/>
    <property type="match status" value="2"/>
</dbReference>
<sequence length="643" mass="72034">MVILTGDHGMSDQGSHGGSSYAELTTTMLLISPKFKSQGDSACEIEGKVFRTQSDQTDIATMLGLLFGVGIPANSIGVPPIRIIQTFWPEPLDRYKVLLELIEHLRSLTKCTDANCESEYLVTNEIIKLNALYTDIETLVRLCSVDVAIPHPTCAQMSIDKERVTSQVVNLLTAFQRRTLLHTNRSSSTNLVGFLCLLMGALAISFLVPGLFDIFNREEILTLKPSHRQRTLAYTFLAGFSVICLFLHLVSLVSSSLIEEEHQTWYFLATTNIVALTLVLILNVREGGSTSSGIGNVFCLVCVLCLDRFLLKRLNQTGDKEAFPVAMWIAISTAWLAIVFVRALLVPSHSAFFGSHFRTIITLSLVVFTQLIYRVAIHSTYVALAIDLTACLWYCKRRFAWFKNSCDPYILIGFDVTLWTLPSPVHSLALLACLLGRSTSVVLWAGVMVKEVLLARIFHTEFGVLGASRSVARSKLTYFIAVLYWMEGWVTFFQQATIMDLFEAGKKGMYRLRRGMAFKGNANKFSSVDMASGYVGLSEHSHILSTLLVLIYTYAGPLFWFLSLYFRFLVNYGNEIEARRLHVRNRLISFTSGFITISTTVSAMMCLLMHSHLFIWSVFAPKLFFNSAYCCVTIPVLIFMLTS</sequence>
<feature type="transmembrane region" description="Helical" evidence="1">
    <location>
        <begin position="232"/>
        <end position="253"/>
    </location>
</feature>
<reference evidence="5" key="1">
    <citation type="submission" date="2017-02" db="UniProtKB">
        <authorList>
            <consortium name="WormBaseParasite"/>
        </authorList>
    </citation>
    <scope>IDENTIFICATION</scope>
</reference>
<gene>
    <name evidence="3" type="ORF">HNAJ_LOCUS586</name>
</gene>
<feature type="transmembrane region" description="Helical" evidence="1">
    <location>
        <begin position="623"/>
        <end position="642"/>
    </location>
</feature>
<evidence type="ECO:0000313" key="5">
    <source>
        <dbReference type="WBParaSite" id="HNAJ_0000058501-mRNA-1"/>
    </source>
</evidence>
<dbReference type="InterPro" id="IPR039527">
    <property type="entry name" value="PIGG/GPI7"/>
</dbReference>
<dbReference type="STRING" id="102285.A0A0R3T152"/>
<evidence type="ECO:0000313" key="4">
    <source>
        <dbReference type="Proteomes" id="UP000278807"/>
    </source>
</evidence>
<dbReference type="OrthoDB" id="272139at2759"/>
<feature type="transmembrane region" description="Helical" evidence="1">
    <location>
        <begin position="476"/>
        <end position="493"/>
    </location>
</feature>
<name>A0A0R3T152_RODNA</name>
<feature type="transmembrane region" description="Helical" evidence="1">
    <location>
        <begin position="379"/>
        <end position="395"/>
    </location>
</feature>
<organism evidence="5">
    <name type="scientific">Rodentolepis nana</name>
    <name type="common">Dwarf tapeworm</name>
    <name type="synonym">Hymenolepis nana</name>
    <dbReference type="NCBI Taxonomy" id="102285"/>
    <lineage>
        <taxon>Eukaryota</taxon>
        <taxon>Metazoa</taxon>
        <taxon>Spiralia</taxon>
        <taxon>Lophotrochozoa</taxon>
        <taxon>Platyhelminthes</taxon>
        <taxon>Cestoda</taxon>
        <taxon>Eucestoda</taxon>
        <taxon>Cyclophyllidea</taxon>
        <taxon>Hymenolepididae</taxon>
        <taxon>Rodentolepis</taxon>
    </lineage>
</organism>
<protein>
    <submittedName>
        <fullName evidence="5">GPI ethanolamine phosphate transferase 2</fullName>
    </submittedName>
</protein>
<evidence type="ECO:0000313" key="3">
    <source>
        <dbReference type="EMBL" id="VDN96445.1"/>
    </source>
</evidence>
<dbReference type="WBParaSite" id="HNAJ_0000058501-mRNA-1">
    <property type="protein sequence ID" value="HNAJ_0000058501-mRNA-1"/>
    <property type="gene ID" value="HNAJ_0000058501"/>
</dbReference>
<keyword evidence="1" id="KW-1133">Transmembrane helix</keyword>
<keyword evidence="4" id="KW-1185">Reference proteome</keyword>
<feature type="transmembrane region" description="Helical" evidence="1">
    <location>
        <begin position="323"/>
        <end position="345"/>
    </location>
</feature>
<dbReference type="SUPFAM" id="SSF53649">
    <property type="entry name" value="Alkaline phosphatase-like"/>
    <property type="match status" value="1"/>
</dbReference>
<dbReference type="GO" id="GO:0051267">
    <property type="term" value="F:CP2 mannose-ethanolamine phosphotransferase activity"/>
    <property type="evidence" value="ECO:0007669"/>
    <property type="project" value="TreeGrafter"/>
</dbReference>
<keyword evidence="1" id="KW-0812">Transmembrane</keyword>
<dbReference type="PANTHER" id="PTHR23072">
    <property type="entry name" value="PHOSPHATIDYLINOSITOL GLYCAN-RELATED"/>
    <property type="match status" value="1"/>
</dbReference>
<dbReference type="Proteomes" id="UP000278807">
    <property type="component" value="Unassembled WGS sequence"/>
</dbReference>
<dbReference type="InterPro" id="IPR045687">
    <property type="entry name" value="PIGG/GPI7_C"/>
</dbReference>
<evidence type="ECO:0000256" key="1">
    <source>
        <dbReference type="SAM" id="Phobius"/>
    </source>
</evidence>
<dbReference type="PANTHER" id="PTHR23072:SF0">
    <property type="entry name" value="GPI ETHANOLAMINE PHOSPHATE TRANSFERASE 2"/>
    <property type="match status" value="1"/>
</dbReference>
<dbReference type="InterPro" id="IPR017850">
    <property type="entry name" value="Alkaline_phosphatase_core_sf"/>
</dbReference>
<feature type="transmembrane region" description="Helical" evidence="1">
    <location>
        <begin position="265"/>
        <end position="282"/>
    </location>
</feature>
<feature type="transmembrane region" description="Helical" evidence="1">
    <location>
        <begin position="543"/>
        <end position="566"/>
    </location>
</feature>
<dbReference type="AlphaFoldDB" id="A0A0R3T152"/>
<dbReference type="Gene3D" id="3.40.720.10">
    <property type="entry name" value="Alkaline Phosphatase, subunit A"/>
    <property type="match status" value="1"/>
</dbReference>
<dbReference type="EMBL" id="UZAE01000173">
    <property type="protein sequence ID" value="VDN96445.1"/>
    <property type="molecule type" value="Genomic_DNA"/>
</dbReference>
<feature type="transmembrane region" description="Helical" evidence="1">
    <location>
        <begin position="587"/>
        <end position="611"/>
    </location>
</feature>
<accession>A0A0R3T152</accession>
<dbReference type="GO" id="GO:0006506">
    <property type="term" value="P:GPI anchor biosynthetic process"/>
    <property type="evidence" value="ECO:0007669"/>
    <property type="project" value="InterPro"/>
</dbReference>
<feature type="transmembrane region" description="Helical" evidence="1">
    <location>
        <begin position="294"/>
        <end position="311"/>
    </location>
</feature>
<feature type="domain" description="GPI ethanolamine phosphate transferase 2 C-terminal" evidence="2">
    <location>
        <begin position="520"/>
        <end position="631"/>
    </location>
</feature>